<dbReference type="PANTHER" id="PTHR12304">
    <property type="entry name" value="INOSINE-URIDINE PREFERRING NUCLEOSIDE HYDROLASE"/>
    <property type="match status" value="1"/>
</dbReference>
<dbReference type="GO" id="GO:0005829">
    <property type="term" value="C:cytosol"/>
    <property type="evidence" value="ECO:0007669"/>
    <property type="project" value="TreeGrafter"/>
</dbReference>
<dbReference type="AlphaFoldDB" id="A0A3B1E699"/>
<dbReference type="InterPro" id="IPR036452">
    <property type="entry name" value="Ribo_hydro-like"/>
</dbReference>
<dbReference type="GO" id="GO:0006152">
    <property type="term" value="P:purine nucleoside catabolic process"/>
    <property type="evidence" value="ECO:0007669"/>
    <property type="project" value="TreeGrafter"/>
</dbReference>
<gene>
    <name evidence="4" type="ORF">MNBD_PLANCTO02-3333</name>
</gene>
<organism evidence="4">
    <name type="scientific">hydrothermal vent metagenome</name>
    <dbReference type="NCBI Taxonomy" id="652676"/>
    <lineage>
        <taxon>unclassified sequences</taxon>
        <taxon>metagenomes</taxon>
        <taxon>ecological metagenomes</taxon>
    </lineage>
</organism>
<dbReference type="EMBL" id="UOGL01000588">
    <property type="protein sequence ID" value="VAX41815.1"/>
    <property type="molecule type" value="Genomic_DNA"/>
</dbReference>
<dbReference type="PANTHER" id="PTHR12304:SF4">
    <property type="entry name" value="URIDINE NUCLEOSIDASE"/>
    <property type="match status" value="1"/>
</dbReference>
<evidence type="ECO:0000259" key="3">
    <source>
        <dbReference type="Pfam" id="PF01156"/>
    </source>
</evidence>
<name>A0A3B1E699_9ZZZZ</name>
<feature type="domain" description="Inosine/uridine-preferring nucleoside hydrolase" evidence="3">
    <location>
        <begin position="5"/>
        <end position="307"/>
    </location>
</feature>
<dbReference type="Pfam" id="PF01156">
    <property type="entry name" value="IU_nuc_hydro"/>
    <property type="match status" value="1"/>
</dbReference>
<keyword evidence="1 4" id="KW-0378">Hydrolase</keyword>
<evidence type="ECO:0000256" key="2">
    <source>
        <dbReference type="ARBA" id="ARBA00023295"/>
    </source>
</evidence>
<dbReference type="SUPFAM" id="SSF53590">
    <property type="entry name" value="Nucleoside hydrolase"/>
    <property type="match status" value="1"/>
</dbReference>
<dbReference type="GO" id="GO:0008477">
    <property type="term" value="F:purine nucleosidase activity"/>
    <property type="evidence" value="ECO:0007669"/>
    <property type="project" value="UniProtKB-EC"/>
</dbReference>
<evidence type="ECO:0000313" key="4">
    <source>
        <dbReference type="EMBL" id="VAX41815.1"/>
    </source>
</evidence>
<dbReference type="InterPro" id="IPR001910">
    <property type="entry name" value="Inosine/uridine_hydrolase_dom"/>
</dbReference>
<sequence length="317" mass="34470">MPHKLIIDADPGIGDALAIALALLDDCFDVVGLTATAGVVSGRVASRNMQSIVEIIDPPKRPRIGASNGPAFEEESMYRGNSIRTGLLNGKTGLGNWLFDVPELHSPRESAKVLTDLVREFPHEITLLTLGPLTNIEIACERFPEFFSLLGGLVTLGGSIQGLGDVTASAEFNIYANPEAARNVLTRPATKTLLPLEVSKKAILTFSQFDRLTAQPSSPLMQFIREVIPFALRTHHELLGLEGIPLCEAAALVTIAEPRQVDTLPMAIDVETAGELTRGMTIFDQRGTQQWQTNIDVITDIDPQGVLDYFMRHFNSA</sequence>
<accession>A0A3B1E699</accession>
<evidence type="ECO:0000256" key="1">
    <source>
        <dbReference type="ARBA" id="ARBA00022801"/>
    </source>
</evidence>
<dbReference type="InterPro" id="IPR023186">
    <property type="entry name" value="IUNH"/>
</dbReference>
<dbReference type="Gene3D" id="3.90.245.10">
    <property type="entry name" value="Ribonucleoside hydrolase-like"/>
    <property type="match status" value="1"/>
</dbReference>
<reference evidence="4" key="1">
    <citation type="submission" date="2018-06" db="EMBL/GenBank/DDBJ databases">
        <authorList>
            <person name="Zhirakovskaya E."/>
        </authorList>
    </citation>
    <scope>NUCLEOTIDE SEQUENCE</scope>
</reference>
<proteinExistence type="predicted"/>
<keyword evidence="2 4" id="KW-0326">Glycosidase</keyword>
<dbReference type="EC" id="3.2.2.1" evidence="4"/>
<protein>
    <submittedName>
        <fullName evidence="4">Inosine-uridine preferring nucleoside hydrolase</fullName>
        <ecNumber evidence="4">3.2.2.1</ecNumber>
    </submittedName>
</protein>